<keyword evidence="2" id="KW-1185">Reference proteome</keyword>
<organism evidence="1 2">
    <name type="scientific">Phytophthora megakarya</name>
    <dbReference type="NCBI Taxonomy" id="4795"/>
    <lineage>
        <taxon>Eukaryota</taxon>
        <taxon>Sar</taxon>
        <taxon>Stramenopiles</taxon>
        <taxon>Oomycota</taxon>
        <taxon>Peronosporomycetes</taxon>
        <taxon>Peronosporales</taxon>
        <taxon>Peronosporaceae</taxon>
        <taxon>Phytophthora</taxon>
    </lineage>
</organism>
<accession>A0A225V1N8</accession>
<dbReference type="EMBL" id="NBNE01008706">
    <property type="protein sequence ID" value="OWY99204.1"/>
    <property type="molecule type" value="Genomic_DNA"/>
</dbReference>
<proteinExistence type="predicted"/>
<comment type="caution">
    <text evidence="1">The sequence shown here is derived from an EMBL/GenBank/DDBJ whole genome shotgun (WGS) entry which is preliminary data.</text>
</comment>
<reference evidence="2" key="1">
    <citation type="submission" date="2017-03" db="EMBL/GenBank/DDBJ databases">
        <title>Phytopthora megakarya and P. palmivora, two closely related causual agents of cacao black pod achieved similar genome size and gene model numbers by different mechanisms.</title>
        <authorList>
            <person name="Ali S."/>
            <person name="Shao J."/>
            <person name="Larry D.J."/>
            <person name="Kronmiller B."/>
            <person name="Shen D."/>
            <person name="Strem M.D."/>
            <person name="Melnick R.L."/>
            <person name="Guiltinan M.J."/>
            <person name="Tyler B.M."/>
            <person name="Meinhardt L.W."/>
            <person name="Bailey B.A."/>
        </authorList>
    </citation>
    <scope>NUCLEOTIDE SEQUENCE [LARGE SCALE GENOMIC DNA]</scope>
    <source>
        <strain evidence="2">zdho120</strain>
    </source>
</reference>
<evidence type="ECO:0000313" key="1">
    <source>
        <dbReference type="EMBL" id="OWY99204.1"/>
    </source>
</evidence>
<protein>
    <submittedName>
        <fullName evidence="1">Uncharacterized protein</fullName>
    </submittedName>
</protein>
<name>A0A225V1N8_9STRA</name>
<gene>
    <name evidence="1" type="ORF">PHMEG_00029841</name>
</gene>
<dbReference type="AlphaFoldDB" id="A0A225V1N8"/>
<sequence length="170" mass="19134">MCNLIYCPVIRLTIETARHTATKILKLGRHDIGDYAKLALPAKEYRHGIGFAISARLTPLTTALLIQFRLLQAGAIHAITAYASHSGRPLTEVDSKHSMSFRDLAQHSEMPPHLLEQKIVYADDADFICRKCGLGDLIRLHAPAVLSRWSLQMNSTKTELTTIHRHRFLQ</sequence>
<dbReference type="Proteomes" id="UP000198211">
    <property type="component" value="Unassembled WGS sequence"/>
</dbReference>
<evidence type="ECO:0000313" key="2">
    <source>
        <dbReference type="Proteomes" id="UP000198211"/>
    </source>
</evidence>